<dbReference type="Proteomes" id="UP000441336">
    <property type="component" value="Unassembled WGS sequence"/>
</dbReference>
<gene>
    <name evidence="1" type="ORF">GO988_09495</name>
</gene>
<organism evidence="1 2">
    <name type="scientific">Hymenobacter ginkgonis</name>
    <dbReference type="NCBI Taxonomy" id="2682976"/>
    <lineage>
        <taxon>Bacteria</taxon>
        <taxon>Pseudomonadati</taxon>
        <taxon>Bacteroidota</taxon>
        <taxon>Cytophagia</taxon>
        <taxon>Cytophagales</taxon>
        <taxon>Hymenobacteraceae</taxon>
        <taxon>Hymenobacter</taxon>
    </lineage>
</organism>
<dbReference type="RefSeq" id="WP_157564572.1">
    <property type="nucleotide sequence ID" value="NZ_WQKZ01000002.1"/>
</dbReference>
<name>A0A7K1TDS1_9BACT</name>
<protein>
    <submittedName>
        <fullName evidence="1">Uncharacterized protein</fullName>
    </submittedName>
</protein>
<reference evidence="1 2" key="1">
    <citation type="submission" date="2019-12" db="EMBL/GenBank/DDBJ databases">
        <title>Hymenobacter sp. HMF4947 Genome sequencing and assembly.</title>
        <authorList>
            <person name="Kang H."/>
            <person name="Cha I."/>
            <person name="Kim H."/>
            <person name="Joh K."/>
        </authorList>
    </citation>
    <scope>NUCLEOTIDE SEQUENCE [LARGE SCALE GENOMIC DNA]</scope>
    <source>
        <strain evidence="1 2">HMF4947</strain>
    </source>
</reference>
<dbReference type="EMBL" id="WQKZ01000002">
    <property type="protein sequence ID" value="MVN76555.1"/>
    <property type="molecule type" value="Genomic_DNA"/>
</dbReference>
<accession>A0A7K1TDS1</accession>
<sequence>MQSSITVQVSEAGAPSYNLLEAQVVNYNYQTGATNLTISGKLTSGKALTLRFTRSGTAAVYTTNLLSATLDGVAAAPATGTTTFSTQARTVDGTFQATFPVLGVLNGSFAGIALP</sequence>
<comment type="caution">
    <text evidence="1">The sequence shown here is derived from an EMBL/GenBank/DDBJ whole genome shotgun (WGS) entry which is preliminary data.</text>
</comment>
<keyword evidence="2" id="KW-1185">Reference proteome</keyword>
<proteinExistence type="predicted"/>
<evidence type="ECO:0000313" key="1">
    <source>
        <dbReference type="EMBL" id="MVN76555.1"/>
    </source>
</evidence>
<dbReference type="AlphaFoldDB" id="A0A7K1TDS1"/>
<evidence type="ECO:0000313" key="2">
    <source>
        <dbReference type="Proteomes" id="UP000441336"/>
    </source>
</evidence>